<keyword evidence="2" id="KW-1185">Reference proteome</keyword>
<gene>
    <name evidence="1" type="ORF">C2G38_2265725</name>
</gene>
<dbReference type="AlphaFoldDB" id="A0A397USB2"/>
<sequence>MREKYESKILMPGERFSYVVTHPDTTFDLHGRKLQPTKGDKMEFADVAKELEKKLDLYHYYEKTIIGLCARFIMYDKKYESALSDKIMQIENPDEKYKQIDDYAQKKAKSWLERFVKENIIVNGVTSKMMESRRRVYQRTYRNVVKKAQEMLYQQVGGVYEVFHSSGLSYETFITSNSVRALWGVFIECARKLTKDKEFSVGNEMKKKICSDFAGYPSKLAKEEDRQEFRKIIADREKMTDIVMDEYQFLLRYGHNSKEEFPEPPNEIFSLQIVAGMICSEEALELSGSLLFSPPLFAYKSVLLGPSS</sequence>
<organism evidence="1 2">
    <name type="scientific">Gigaspora rosea</name>
    <dbReference type="NCBI Taxonomy" id="44941"/>
    <lineage>
        <taxon>Eukaryota</taxon>
        <taxon>Fungi</taxon>
        <taxon>Fungi incertae sedis</taxon>
        <taxon>Mucoromycota</taxon>
        <taxon>Glomeromycotina</taxon>
        <taxon>Glomeromycetes</taxon>
        <taxon>Diversisporales</taxon>
        <taxon>Gigasporaceae</taxon>
        <taxon>Gigaspora</taxon>
    </lineage>
</organism>
<evidence type="ECO:0000313" key="1">
    <source>
        <dbReference type="EMBL" id="RIB10076.1"/>
    </source>
</evidence>
<evidence type="ECO:0008006" key="3">
    <source>
        <dbReference type="Google" id="ProtNLM"/>
    </source>
</evidence>
<protein>
    <recommendedName>
        <fullName evidence="3">DNA-directed DNA polymerase</fullName>
    </recommendedName>
</protein>
<dbReference type="Proteomes" id="UP000266673">
    <property type="component" value="Unassembled WGS sequence"/>
</dbReference>
<evidence type="ECO:0000313" key="2">
    <source>
        <dbReference type="Proteomes" id="UP000266673"/>
    </source>
</evidence>
<dbReference type="OrthoDB" id="2365951at2759"/>
<accession>A0A397USB2</accession>
<reference evidence="1 2" key="1">
    <citation type="submission" date="2018-06" db="EMBL/GenBank/DDBJ databases">
        <title>Comparative genomics reveals the genomic features of Rhizophagus irregularis, R. cerebriforme, R. diaphanum and Gigaspora rosea, and their symbiotic lifestyle signature.</title>
        <authorList>
            <person name="Morin E."/>
            <person name="San Clemente H."/>
            <person name="Chen E.C.H."/>
            <person name="De La Providencia I."/>
            <person name="Hainaut M."/>
            <person name="Kuo A."/>
            <person name="Kohler A."/>
            <person name="Murat C."/>
            <person name="Tang N."/>
            <person name="Roy S."/>
            <person name="Loubradou J."/>
            <person name="Henrissat B."/>
            <person name="Grigoriev I.V."/>
            <person name="Corradi N."/>
            <person name="Roux C."/>
            <person name="Martin F.M."/>
        </authorList>
    </citation>
    <scope>NUCLEOTIDE SEQUENCE [LARGE SCALE GENOMIC DNA]</scope>
    <source>
        <strain evidence="1 2">DAOM 194757</strain>
    </source>
</reference>
<dbReference type="EMBL" id="QKWP01001294">
    <property type="protein sequence ID" value="RIB10076.1"/>
    <property type="molecule type" value="Genomic_DNA"/>
</dbReference>
<proteinExistence type="predicted"/>
<name>A0A397USB2_9GLOM</name>
<comment type="caution">
    <text evidence="1">The sequence shown here is derived from an EMBL/GenBank/DDBJ whole genome shotgun (WGS) entry which is preliminary data.</text>
</comment>